<comment type="caution">
    <text evidence="2">The sequence shown here is derived from an EMBL/GenBank/DDBJ whole genome shotgun (WGS) entry which is preliminary data.</text>
</comment>
<accession>A0ABV6R9I2</accession>
<feature type="transmembrane region" description="Helical" evidence="1">
    <location>
        <begin position="33"/>
        <end position="53"/>
    </location>
</feature>
<dbReference type="Proteomes" id="UP001589793">
    <property type="component" value="Unassembled WGS sequence"/>
</dbReference>
<reference evidence="2 3" key="1">
    <citation type="submission" date="2024-09" db="EMBL/GenBank/DDBJ databases">
        <authorList>
            <person name="Sun Q."/>
            <person name="Mori K."/>
        </authorList>
    </citation>
    <scope>NUCLEOTIDE SEQUENCE [LARGE SCALE GENOMIC DNA]</scope>
    <source>
        <strain evidence="2 3">CICC 10874</strain>
    </source>
</reference>
<proteinExistence type="predicted"/>
<organism evidence="2 3">
    <name type="scientific">Brachybacterium hainanense</name>
    <dbReference type="NCBI Taxonomy" id="1541174"/>
    <lineage>
        <taxon>Bacteria</taxon>
        <taxon>Bacillati</taxon>
        <taxon>Actinomycetota</taxon>
        <taxon>Actinomycetes</taxon>
        <taxon>Micrococcales</taxon>
        <taxon>Dermabacteraceae</taxon>
        <taxon>Brachybacterium</taxon>
    </lineage>
</organism>
<evidence type="ECO:0000313" key="2">
    <source>
        <dbReference type="EMBL" id="MFC0673650.1"/>
    </source>
</evidence>
<keyword evidence="1" id="KW-0812">Transmembrane</keyword>
<evidence type="ECO:0000313" key="3">
    <source>
        <dbReference type="Proteomes" id="UP001589793"/>
    </source>
</evidence>
<keyword evidence="3" id="KW-1185">Reference proteome</keyword>
<keyword evidence="1" id="KW-0472">Membrane</keyword>
<evidence type="ECO:0000256" key="1">
    <source>
        <dbReference type="SAM" id="Phobius"/>
    </source>
</evidence>
<gene>
    <name evidence="2" type="ORF">ACFFF6_06760</name>
</gene>
<dbReference type="RefSeq" id="WP_376979392.1">
    <property type="nucleotide sequence ID" value="NZ_JBHLSV010000006.1"/>
</dbReference>
<name>A0ABV6R9I2_9MICO</name>
<sequence length="65" mass="7091">MTFLGFVMFILGTWLLAGDVTLGSIVLEQSSFFGGVTLVAGLLFLLGGAMKAVRSRREKLQRRGR</sequence>
<keyword evidence="1" id="KW-1133">Transmembrane helix</keyword>
<dbReference type="EMBL" id="JBHLSV010000006">
    <property type="protein sequence ID" value="MFC0673650.1"/>
    <property type="molecule type" value="Genomic_DNA"/>
</dbReference>
<protein>
    <submittedName>
        <fullName evidence="2">Uncharacterized protein</fullName>
    </submittedName>
</protein>